<proteinExistence type="predicted"/>
<sequence>MTDPKTNEPHLIYFLAAVLQLSIYPRIMIFMSLGLLFASTSAQVQEPEVIGSHEPIGAVAGEDVILPCHLEPPFDVTTLRVEWKFNESFVHVYRSRMDDTALQDKKFKNRTFLFHNEMHTGNISLKLTNVSLTDAGKYTCYVPKLQSQVKRGYINLSVDSMDEGKKRQQEATTEAPKNNETTQHNVQYTGTIIAVVLGVVMLLVIIAFAIWQKQRNRDGHNRSNTVNTQEQVPLNTTNNTNNADNVDNEDNAVNAENTNESGQH</sequence>
<evidence type="ECO:0000256" key="4">
    <source>
        <dbReference type="ARBA" id="ARBA00023157"/>
    </source>
</evidence>
<dbReference type="InterPro" id="IPR013783">
    <property type="entry name" value="Ig-like_fold"/>
</dbReference>
<evidence type="ECO:0000313" key="10">
    <source>
        <dbReference type="EMBL" id="KAF3698106.1"/>
    </source>
</evidence>
<evidence type="ECO:0000256" key="8">
    <source>
        <dbReference type="SAM" id="Phobius"/>
    </source>
</evidence>
<keyword evidence="11" id="KW-1185">Reference proteome</keyword>
<dbReference type="PANTHER" id="PTHR24100">
    <property type="entry name" value="BUTYROPHILIN"/>
    <property type="match status" value="1"/>
</dbReference>
<dbReference type="SMART" id="SM00409">
    <property type="entry name" value="IG"/>
    <property type="match status" value="1"/>
</dbReference>
<dbReference type="InterPro" id="IPR013106">
    <property type="entry name" value="Ig_V-set"/>
</dbReference>
<dbReference type="InterPro" id="IPR007110">
    <property type="entry name" value="Ig-like_dom"/>
</dbReference>
<dbReference type="OrthoDB" id="10055806at2759"/>
<feature type="compositionally biased region" description="Polar residues" evidence="7">
    <location>
        <begin position="170"/>
        <end position="182"/>
    </location>
</feature>
<comment type="subcellular location">
    <subcellularLocation>
        <location evidence="1">Membrane</location>
    </subcellularLocation>
</comment>
<keyword evidence="5" id="KW-0325">Glycoprotein</keyword>
<feature type="region of interest" description="Disordered" evidence="7">
    <location>
        <begin position="160"/>
        <end position="182"/>
    </location>
</feature>
<dbReference type="SUPFAM" id="SSF48726">
    <property type="entry name" value="Immunoglobulin"/>
    <property type="match status" value="1"/>
</dbReference>
<reference evidence="11" key="2">
    <citation type="submission" date="2019-02" db="EMBL/GenBank/DDBJ databases">
        <title>Opniocepnalus argus Var Kimnra genome.</title>
        <authorList>
            <person name="Zhou C."/>
            <person name="Xiao S."/>
        </authorList>
    </citation>
    <scope>NUCLEOTIDE SEQUENCE [LARGE SCALE GENOMIC DNA]</scope>
</reference>
<dbReference type="Proteomes" id="UP000503349">
    <property type="component" value="Chromosome 13"/>
</dbReference>
<feature type="transmembrane region" description="Helical" evidence="8">
    <location>
        <begin position="188"/>
        <end position="211"/>
    </location>
</feature>
<dbReference type="GO" id="GO:0050863">
    <property type="term" value="P:regulation of T cell activation"/>
    <property type="evidence" value="ECO:0007669"/>
    <property type="project" value="UniProtKB-ARBA"/>
</dbReference>
<dbReference type="InterPro" id="IPR036179">
    <property type="entry name" value="Ig-like_dom_sf"/>
</dbReference>
<dbReference type="InterPro" id="IPR003599">
    <property type="entry name" value="Ig_sub"/>
</dbReference>
<dbReference type="EMBL" id="CM015724">
    <property type="protein sequence ID" value="KAF3698106.1"/>
    <property type="molecule type" value="Genomic_DNA"/>
</dbReference>
<feature type="transmembrane region" description="Helical" evidence="8">
    <location>
        <begin position="12"/>
        <end position="37"/>
    </location>
</feature>
<evidence type="ECO:0000256" key="1">
    <source>
        <dbReference type="ARBA" id="ARBA00004370"/>
    </source>
</evidence>
<dbReference type="GO" id="GO:0009897">
    <property type="term" value="C:external side of plasma membrane"/>
    <property type="evidence" value="ECO:0007669"/>
    <property type="project" value="TreeGrafter"/>
</dbReference>
<dbReference type="GO" id="GO:0050852">
    <property type="term" value="P:T cell receptor signaling pathway"/>
    <property type="evidence" value="ECO:0007669"/>
    <property type="project" value="TreeGrafter"/>
</dbReference>
<keyword evidence="2" id="KW-0732">Signal</keyword>
<organism evidence="10 11">
    <name type="scientific">Channa argus</name>
    <name type="common">Northern snakehead</name>
    <name type="synonym">Ophicephalus argus</name>
    <dbReference type="NCBI Taxonomy" id="215402"/>
    <lineage>
        <taxon>Eukaryota</taxon>
        <taxon>Metazoa</taxon>
        <taxon>Chordata</taxon>
        <taxon>Craniata</taxon>
        <taxon>Vertebrata</taxon>
        <taxon>Euteleostomi</taxon>
        <taxon>Actinopterygii</taxon>
        <taxon>Neopterygii</taxon>
        <taxon>Teleostei</taxon>
        <taxon>Neoteleostei</taxon>
        <taxon>Acanthomorphata</taxon>
        <taxon>Anabantaria</taxon>
        <taxon>Anabantiformes</taxon>
        <taxon>Channoidei</taxon>
        <taxon>Channidae</taxon>
        <taxon>Channa</taxon>
    </lineage>
</organism>
<dbReference type="InterPro" id="IPR050504">
    <property type="entry name" value="IgSF_BTN/MOG"/>
</dbReference>
<evidence type="ECO:0000256" key="7">
    <source>
        <dbReference type="SAM" id="MobiDB-lite"/>
    </source>
</evidence>
<dbReference type="AlphaFoldDB" id="A0A6G1Q7G4"/>
<gene>
    <name evidence="10" type="ORF">EXN66_Car013787</name>
</gene>
<keyword evidence="4" id="KW-1015">Disulfide bond</keyword>
<keyword evidence="6" id="KW-0393">Immunoglobulin domain</keyword>
<evidence type="ECO:0000259" key="9">
    <source>
        <dbReference type="PROSITE" id="PS50835"/>
    </source>
</evidence>
<keyword evidence="8" id="KW-1133">Transmembrane helix</keyword>
<reference evidence="10 11" key="1">
    <citation type="submission" date="2019-02" db="EMBL/GenBank/DDBJ databases">
        <title>Opniocepnalus argus genome.</title>
        <authorList>
            <person name="Zhou C."/>
            <person name="Xiao S."/>
        </authorList>
    </citation>
    <scope>NUCLEOTIDE SEQUENCE [LARGE SCALE GENOMIC DNA]</scope>
    <source>
        <strain evidence="10">OARG1902GOOAL</strain>
        <tissue evidence="10">Muscle</tissue>
    </source>
</reference>
<dbReference type="GO" id="GO:1903037">
    <property type="term" value="P:regulation of leukocyte cell-cell adhesion"/>
    <property type="evidence" value="ECO:0007669"/>
    <property type="project" value="UniProtKB-ARBA"/>
</dbReference>
<keyword evidence="8" id="KW-0812">Transmembrane</keyword>
<protein>
    <submittedName>
        <fullName evidence="10">V-set domain-containing T-cell activation inhibitor 1 B7-like protein 4</fullName>
    </submittedName>
</protein>
<dbReference type="PANTHER" id="PTHR24100:SF151">
    <property type="entry name" value="ICOS LIGAND"/>
    <property type="match status" value="1"/>
</dbReference>
<accession>A0A6G1Q7G4</accession>
<evidence type="ECO:0000256" key="2">
    <source>
        <dbReference type="ARBA" id="ARBA00022729"/>
    </source>
</evidence>
<evidence type="ECO:0000313" key="11">
    <source>
        <dbReference type="Proteomes" id="UP000503349"/>
    </source>
</evidence>
<evidence type="ECO:0000256" key="5">
    <source>
        <dbReference type="ARBA" id="ARBA00023180"/>
    </source>
</evidence>
<dbReference type="PROSITE" id="PS50835">
    <property type="entry name" value="IG_LIKE"/>
    <property type="match status" value="1"/>
</dbReference>
<dbReference type="Pfam" id="PF07686">
    <property type="entry name" value="V-set"/>
    <property type="match status" value="1"/>
</dbReference>
<dbReference type="GO" id="GO:0001817">
    <property type="term" value="P:regulation of cytokine production"/>
    <property type="evidence" value="ECO:0007669"/>
    <property type="project" value="TreeGrafter"/>
</dbReference>
<dbReference type="FunFam" id="2.60.40.10:FF:000142">
    <property type="entry name" value="V-set domain-containing T-cell activation inhibitor 1"/>
    <property type="match status" value="1"/>
</dbReference>
<feature type="compositionally biased region" description="Polar residues" evidence="7">
    <location>
        <begin position="222"/>
        <end position="234"/>
    </location>
</feature>
<feature type="domain" description="Ig-like" evidence="9">
    <location>
        <begin position="47"/>
        <end position="157"/>
    </location>
</feature>
<evidence type="ECO:0000256" key="6">
    <source>
        <dbReference type="ARBA" id="ARBA00023319"/>
    </source>
</evidence>
<feature type="compositionally biased region" description="Low complexity" evidence="7">
    <location>
        <begin position="235"/>
        <end position="264"/>
    </location>
</feature>
<dbReference type="GO" id="GO:0005102">
    <property type="term" value="F:signaling receptor binding"/>
    <property type="evidence" value="ECO:0007669"/>
    <property type="project" value="TreeGrafter"/>
</dbReference>
<dbReference type="Gene3D" id="2.60.40.10">
    <property type="entry name" value="Immunoglobulins"/>
    <property type="match status" value="1"/>
</dbReference>
<feature type="region of interest" description="Disordered" evidence="7">
    <location>
        <begin position="216"/>
        <end position="264"/>
    </location>
</feature>
<name>A0A6G1Q7G4_CHAAH</name>
<keyword evidence="3 8" id="KW-0472">Membrane</keyword>
<evidence type="ECO:0000256" key="3">
    <source>
        <dbReference type="ARBA" id="ARBA00023136"/>
    </source>
</evidence>